<reference evidence="4 5" key="1">
    <citation type="submission" date="2017-10" db="EMBL/GenBank/DDBJ databases">
        <title>Genomics of the genus Arcobacter.</title>
        <authorList>
            <person name="Perez-Cataluna A."/>
            <person name="Figueras M.J."/>
        </authorList>
    </citation>
    <scope>NUCLEOTIDE SEQUENCE [LARGE SCALE GENOMIC DNA]</scope>
    <source>
        <strain evidence="4 5">CECT 8441</strain>
    </source>
</reference>
<evidence type="ECO:0000259" key="2">
    <source>
        <dbReference type="Pfam" id="PF00534"/>
    </source>
</evidence>
<dbReference type="SUPFAM" id="SSF53756">
    <property type="entry name" value="UDP-Glycosyltransferase/glycogen phosphorylase"/>
    <property type="match status" value="1"/>
</dbReference>
<dbReference type="RefSeq" id="WP_129086980.1">
    <property type="nucleotide sequence ID" value="NZ_CP053836.1"/>
</dbReference>
<feature type="domain" description="Glycosyltransferase subfamily 4-like N-terminal" evidence="3">
    <location>
        <begin position="52"/>
        <end position="187"/>
    </location>
</feature>
<dbReference type="GO" id="GO:0016757">
    <property type="term" value="F:glycosyltransferase activity"/>
    <property type="evidence" value="ECO:0007669"/>
    <property type="project" value="InterPro"/>
</dbReference>
<proteinExistence type="predicted"/>
<dbReference type="EMBL" id="PDKK01000004">
    <property type="protein sequence ID" value="RXK06394.1"/>
    <property type="molecule type" value="Genomic_DNA"/>
</dbReference>
<dbReference type="PANTHER" id="PTHR46401">
    <property type="entry name" value="GLYCOSYLTRANSFERASE WBBK-RELATED"/>
    <property type="match status" value="1"/>
</dbReference>
<feature type="domain" description="Glycosyl transferase family 1" evidence="2">
    <location>
        <begin position="198"/>
        <end position="356"/>
    </location>
</feature>
<dbReference type="Proteomes" id="UP000289758">
    <property type="component" value="Unassembled WGS sequence"/>
</dbReference>
<dbReference type="PANTHER" id="PTHR46401:SF2">
    <property type="entry name" value="GLYCOSYLTRANSFERASE WBBK-RELATED"/>
    <property type="match status" value="1"/>
</dbReference>
<evidence type="ECO:0000313" key="4">
    <source>
        <dbReference type="EMBL" id="RXK06394.1"/>
    </source>
</evidence>
<protein>
    <recommendedName>
        <fullName evidence="6">Glycosyl transferase</fullName>
    </recommendedName>
</protein>
<keyword evidence="1" id="KW-0808">Transferase</keyword>
<accession>A0A4Q1AW58</accession>
<dbReference type="InterPro" id="IPR028098">
    <property type="entry name" value="Glyco_trans_4-like_N"/>
</dbReference>
<dbReference type="Pfam" id="PF13439">
    <property type="entry name" value="Glyco_transf_4"/>
    <property type="match status" value="1"/>
</dbReference>
<dbReference type="Pfam" id="PF00534">
    <property type="entry name" value="Glycos_transf_1"/>
    <property type="match status" value="1"/>
</dbReference>
<dbReference type="OrthoDB" id="9775208at2"/>
<gene>
    <name evidence="4" type="ORF">CRV07_06795</name>
</gene>
<organism evidence="4 5">
    <name type="scientific">Halarcobacter ebronensis</name>
    <dbReference type="NCBI Taxonomy" id="1462615"/>
    <lineage>
        <taxon>Bacteria</taxon>
        <taxon>Pseudomonadati</taxon>
        <taxon>Campylobacterota</taxon>
        <taxon>Epsilonproteobacteria</taxon>
        <taxon>Campylobacterales</taxon>
        <taxon>Arcobacteraceae</taxon>
        <taxon>Halarcobacter</taxon>
    </lineage>
</organism>
<evidence type="ECO:0008006" key="6">
    <source>
        <dbReference type="Google" id="ProtNLM"/>
    </source>
</evidence>
<dbReference type="Gene3D" id="3.40.50.2000">
    <property type="entry name" value="Glycogen Phosphorylase B"/>
    <property type="match status" value="2"/>
</dbReference>
<name>A0A4Q1AW58_9BACT</name>
<dbReference type="CDD" id="cd03801">
    <property type="entry name" value="GT4_PimA-like"/>
    <property type="match status" value="1"/>
</dbReference>
<dbReference type="AlphaFoldDB" id="A0A4Q1AW58"/>
<comment type="caution">
    <text evidence="4">The sequence shown here is derived from an EMBL/GenBank/DDBJ whole genome shotgun (WGS) entry which is preliminary data.</text>
</comment>
<dbReference type="InterPro" id="IPR001296">
    <property type="entry name" value="Glyco_trans_1"/>
</dbReference>
<keyword evidence="5" id="KW-1185">Reference proteome</keyword>
<sequence length="381" mass="44549">MKILFIKEQRTKSGIEGSAKNVFYRCIELNKRNIPYLVLYNAKDEFYTLMLENNVNVKYVNFPSMSIKSIFKIREVKKRIQDIIEEEKIIHIHVHFPYLLSFLDKKWNIPITIHHHNAFNENKILEFFNIKEILYPKKVLKNLYNKLIGFDFSKADRCIAVSYAAKQTASFKYGMKSDKIDVVYNGITQINENNYKSLKKELGYNDSDILILSVGRVTKAKGVEDFCEVAKYFSNKTNYKFIFVGGYNDINYYNSIIEKYNKYVNFLGLRKDVFNLYKTSDIFLFLTHREACPNVIIEAMNFSLPTIGWDVVGVNELVKNDLNGLICKFGDIKSICDSLEKVINDKKLYDIYSKNSLLEAKKYTIEENTDKILAIFKSLEK</sequence>
<evidence type="ECO:0000259" key="3">
    <source>
        <dbReference type="Pfam" id="PF13439"/>
    </source>
</evidence>
<evidence type="ECO:0000256" key="1">
    <source>
        <dbReference type="ARBA" id="ARBA00022679"/>
    </source>
</evidence>
<evidence type="ECO:0000313" key="5">
    <source>
        <dbReference type="Proteomes" id="UP000289758"/>
    </source>
</evidence>